<dbReference type="Proteomes" id="UP000295781">
    <property type="component" value="Chromosome"/>
</dbReference>
<evidence type="ECO:0000313" key="4">
    <source>
        <dbReference type="Proteomes" id="UP000295781"/>
    </source>
</evidence>
<dbReference type="InterPro" id="IPR032806">
    <property type="entry name" value="YbfD_N"/>
</dbReference>
<dbReference type="GO" id="GO:0003677">
    <property type="term" value="F:DNA binding"/>
    <property type="evidence" value="ECO:0007669"/>
    <property type="project" value="InterPro"/>
</dbReference>
<dbReference type="AlphaFoldDB" id="A0A4P2PYL2"/>
<sequence length="464" mass="50992">MAPFVEHFASLPDPRVVGRSDHKLLDIIAIAILGTICGAEGWDDFAVLGECKHRWLKTFLDLPAGIPSADTFRRVLTALDPEAFGACFVAWMQALGGSPDGKLVAIDGKTARRSFYRAAKRSPLHLVGAWVHQNNLTLGQVATDPDSNEITAIPTLLGMLDLRGATVTIDAIGTQKEIAQVIVNRGADYLLALKANQTKLYEQVAHVFSEAGTGFFSLVKHTVHETAEEGHGRREGRRVWTTTDLSRIAEASKWPGLRSITMVERERQVGPDDEVTSERHYFISSSARAGARTMGSLIRAHWSIENRCHWVLDVAFREDESRIRAGQQNIGLLRKIALDLLKQDQTTKRGIAAKRKKAGWDHDYLLRVLSGTIPPDQTRPPWPAPSASWHVMAHSSLPSPALAALRGPEQAVRGPRALVGDPMERHARHVRLAGRCPRALEAASARLVALTANLVVLEIDRISV</sequence>
<protein>
    <recommendedName>
        <fullName evidence="5">Transposase</fullName>
    </recommendedName>
</protein>
<dbReference type="GO" id="GO:0004803">
    <property type="term" value="F:transposase activity"/>
    <property type="evidence" value="ECO:0007669"/>
    <property type="project" value="InterPro"/>
</dbReference>
<name>A0A4P2PYL2_SORCE</name>
<reference evidence="3 4" key="1">
    <citation type="submission" date="2015-09" db="EMBL/GenBank/DDBJ databases">
        <title>Sorangium comparison.</title>
        <authorList>
            <person name="Zaburannyi N."/>
            <person name="Bunk B."/>
            <person name="Overmann J."/>
            <person name="Mueller R."/>
        </authorList>
    </citation>
    <scope>NUCLEOTIDE SEQUENCE [LARGE SCALE GENOMIC DNA]</scope>
    <source>
        <strain evidence="3 4">So ceGT47</strain>
    </source>
</reference>
<dbReference type="InterPro" id="IPR047647">
    <property type="entry name" value="ISAs1_transpos"/>
</dbReference>
<dbReference type="NCBIfam" id="NF033564">
    <property type="entry name" value="transpos_ISAs1"/>
    <property type="match status" value="1"/>
</dbReference>
<feature type="domain" description="Transposase IS4-like" evidence="1">
    <location>
        <begin position="101"/>
        <end position="329"/>
    </location>
</feature>
<gene>
    <name evidence="3" type="ORF">SOCEGT47_024420</name>
</gene>
<dbReference type="EMBL" id="CP012670">
    <property type="protein sequence ID" value="AUX21944.1"/>
    <property type="molecule type" value="Genomic_DNA"/>
</dbReference>
<evidence type="ECO:0000259" key="1">
    <source>
        <dbReference type="Pfam" id="PF01609"/>
    </source>
</evidence>
<evidence type="ECO:0000259" key="2">
    <source>
        <dbReference type="Pfam" id="PF13808"/>
    </source>
</evidence>
<dbReference type="InterPro" id="IPR051698">
    <property type="entry name" value="Transposase_11-like"/>
</dbReference>
<dbReference type="PANTHER" id="PTHR30298:SF0">
    <property type="entry name" value="PROTEIN YBFL-RELATED"/>
    <property type="match status" value="1"/>
</dbReference>
<evidence type="ECO:0008006" key="5">
    <source>
        <dbReference type="Google" id="ProtNLM"/>
    </source>
</evidence>
<accession>A0A4P2PYL2</accession>
<dbReference type="RefSeq" id="WP_207213824.1">
    <property type="nucleotide sequence ID" value="NZ_CP012670.1"/>
</dbReference>
<dbReference type="GO" id="GO:0006313">
    <property type="term" value="P:DNA transposition"/>
    <property type="evidence" value="ECO:0007669"/>
    <property type="project" value="InterPro"/>
</dbReference>
<dbReference type="InterPro" id="IPR002559">
    <property type="entry name" value="Transposase_11"/>
</dbReference>
<organism evidence="3 4">
    <name type="scientific">Sorangium cellulosum</name>
    <name type="common">Polyangium cellulosum</name>
    <dbReference type="NCBI Taxonomy" id="56"/>
    <lineage>
        <taxon>Bacteria</taxon>
        <taxon>Pseudomonadati</taxon>
        <taxon>Myxococcota</taxon>
        <taxon>Polyangia</taxon>
        <taxon>Polyangiales</taxon>
        <taxon>Polyangiaceae</taxon>
        <taxon>Sorangium</taxon>
    </lineage>
</organism>
<dbReference type="Pfam" id="PF13808">
    <property type="entry name" value="DDE_Tnp_1_assoc"/>
    <property type="match status" value="1"/>
</dbReference>
<feature type="domain" description="H repeat-associated protein N-terminal" evidence="2">
    <location>
        <begin position="6"/>
        <end position="92"/>
    </location>
</feature>
<proteinExistence type="predicted"/>
<dbReference type="PANTHER" id="PTHR30298">
    <property type="entry name" value="H REPEAT-ASSOCIATED PREDICTED TRANSPOSASE"/>
    <property type="match status" value="1"/>
</dbReference>
<evidence type="ECO:0000313" key="3">
    <source>
        <dbReference type="EMBL" id="AUX21944.1"/>
    </source>
</evidence>
<dbReference type="Pfam" id="PF01609">
    <property type="entry name" value="DDE_Tnp_1"/>
    <property type="match status" value="1"/>
</dbReference>